<dbReference type="EMBL" id="CASHTH010001824">
    <property type="protein sequence ID" value="CAI8020351.1"/>
    <property type="molecule type" value="Genomic_DNA"/>
</dbReference>
<evidence type="ECO:0000256" key="1">
    <source>
        <dbReference type="ARBA" id="ARBA00004651"/>
    </source>
</evidence>
<dbReference type="PANTHER" id="PTHR30193:SF37">
    <property type="entry name" value="INNER MEMBRANE ABC TRANSPORTER PERMEASE PROTEIN YCJO"/>
    <property type="match status" value="1"/>
</dbReference>
<evidence type="ECO:0000256" key="7">
    <source>
        <dbReference type="SAM" id="Phobius"/>
    </source>
</evidence>
<dbReference type="SUPFAM" id="SSF161098">
    <property type="entry name" value="MetI-like"/>
    <property type="match status" value="1"/>
</dbReference>
<gene>
    <name evidence="9" type="ORF">GBAR_LOCUS12176</name>
</gene>
<dbReference type="Gene3D" id="1.10.3720.10">
    <property type="entry name" value="MetI-like"/>
    <property type="match status" value="1"/>
</dbReference>
<dbReference type="AlphaFoldDB" id="A0AA35WKF2"/>
<evidence type="ECO:0000259" key="8">
    <source>
        <dbReference type="PROSITE" id="PS50928"/>
    </source>
</evidence>
<proteinExistence type="predicted"/>
<dbReference type="InterPro" id="IPR035906">
    <property type="entry name" value="MetI-like_sf"/>
</dbReference>
<dbReference type="GO" id="GO:0055085">
    <property type="term" value="P:transmembrane transport"/>
    <property type="evidence" value="ECO:0007669"/>
    <property type="project" value="InterPro"/>
</dbReference>
<dbReference type="PANTHER" id="PTHR30193">
    <property type="entry name" value="ABC TRANSPORTER PERMEASE PROTEIN"/>
    <property type="match status" value="1"/>
</dbReference>
<evidence type="ECO:0000256" key="6">
    <source>
        <dbReference type="ARBA" id="ARBA00023136"/>
    </source>
</evidence>
<dbReference type="Pfam" id="PF00528">
    <property type="entry name" value="BPD_transp_1"/>
    <property type="match status" value="1"/>
</dbReference>
<dbReference type="PROSITE" id="PS50928">
    <property type="entry name" value="ABC_TM1"/>
    <property type="match status" value="1"/>
</dbReference>
<feature type="transmembrane region" description="Helical" evidence="7">
    <location>
        <begin position="168"/>
        <end position="192"/>
    </location>
</feature>
<organism evidence="9 10">
    <name type="scientific">Geodia barretti</name>
    <name type="common">Barrett's horny sponge</name>
    <dbReference type="NCBI Taxonomy" id="519541"/>
    <lineage>
        <taxon>Eukaryota</taxon>
        <taxon>Metazoa</taxon>
        <taxon>Porifera</taxon>
        <taxon>Demospongiae</taxon>
        <taxon>Heteroscleromorpha</taxon>
        <taxon>Tetractinellida</taxon>
        <taxon>Astrophorina</taxon>
        <taxon>Geodiidae</taxon>
        <taxon>Geodia</taxon>
    </lineage>
</organism>
<protein>
    <submittedName>
        <fullName evidence="9">Trehalose/maltose transport system permease protein MalF</fullName>
    </submittedName>
</protein>
<keyword evidence="4 7" id="KW-0812">Transmembrane</keyword>
<evidence type="ECO:0000256" key="2">
    <source>
        <dbReference type="ARBA" id="ARBA00022448"/>
    </source>
</evidence>
<name>A0AA35WKF2_GEOBA</name>
<evidence type="ECO:0000313" key="10">
    <source>
        <dbReference type="Proteomes" id="UP001174909"/>
    </source>
</evidence>
<comment type="caution">
    <text evidence="9">The sequence shown here is derived from an EMBL/GenBank/DDBJ whole genome shotgun (WGS) entry which is preliminary data.</text>
</comment>
<comment type="subcellular location">
    <subcellularLocation>
        <location evidence="1">Cell membrane</location>
        <topology evidence="1">Multi-pass membrane protein</topology>
    </subcellularLocation>
</comment>
<keyword evidence="3" id="KW-1003">Cell membrane</keyword>
<dbReference type="Proteomes" id="UP001174909">
    <property type="component" value="Unassembled WGS sequence"/>
</dbReference>
<keyword evidence="10" id="KW-1185">Reference proteome</keyword>
<evidence type="ECO:0000256" key="3">
    <source>
        <dbReference type="ARBA" id="ARBA00022475"/>
    </source>
</evidence>
<feature type="transmembrane region" description="Helical" evidence="7">
    <location>
        <begin position="85"/>
        <end position="106"/>
    </location>
</feature>
<keyword evidence="2" id="KW-0813">Transport</keyword>
<dbReference type="GO" id="GO:0005886">
    <property type="term" value="C:plasma membrane"/>
    <property type="evidence" value="ECO:0007669"/>
    <property type="project" value="UniProtKB-SubCell"/>
</dbReference>
<sequence length="216" mass="23858">MTALQRVAAFRRGPGGLTDAQFALAIVVGVLLFHVIIIIVPLAYSFWLSLHETNVILRSSEYVGLDLWAEVLFEEETQTATLKSLYFAGVSVVLSLVLSLGMALVLNQEFPGRGILRALILLPWAVSEVVTATMWTVMLEPAWGFFNGALGPLGIVDQGHVWLNKDWALFWLAVAFTWHIAPLGTFFFLAALQTIPQDLYNAARIDRPESSRASIT</sequence>
<keyword evidence="5 7" id="KW-1133">Transmembrane helix</keyword>
<reference evidence="9" key="1">
    <citation type="submission" date="2023-03" db="EMBL/GenBank/DDBJ databases">
        <authorList>
            <person name="Steffen K."/>
            <person name="Cardenas P."/>
        </authorList>
    </citation>
    <scope>NUCLEOTIDE SEQUENCE</scope>
</reference>
<dbReference type="InterPro" id="IPR000515">
    <property type="entry name" value="MetI-like"/>
</dbReference>
<evidence type="ECO:0000313" key="9">
    <source>
        <dbReference type="EMBL" id="CAI8020351.1"/>
    </source>
</evidence>
<feature type="transmembrane region" description="Helical" evidence="7">
    <location>
        <begin position="118"/>
        <end position="138"/>
    </location>
</feature>
<feature type="domain" description="ABC transmembrane type-1" evidence="8">
    <location>
        <begin position="81"/>
        <end position="216"/>
    </location>
</feature>
<evidence type="ECO:0000256" key="5">
    <source>
        <dbReference type="ARBA" id="ARBA00022989"/>
    </source>
</evidence>
<dbReference type="InterPro" id="IPR051393">
    <property type="entry name" value="ABC_transporter_permease"/>
</dbReference>
<accession>A0AA35WKF2</accession>
<evidence type="ECO:0000256" key="4">
    <source>
        <dbReference type="ARBA" id="ARBA00022692"/>
    </source>
</evidence>
<keyword evidence="6 7" id="KW-0472">Membrane</keyword>
<feature type="transmembrane region" description="Helical" evidence="7">
    <location>
        <begin position="21"/>
        <end position="44"/>
    </location>
</feature>